<evidence type="ECO:0000259" key="20">
    <source>
        <dbReference type="PROSITE" id="PS51379"/>
    </source>
</evidence>
<proteinExistence type="inferred from homology"/>
<dbReference type="PROSITE" id="PS00070">
    <property type="entry name" value="ALDEHYDE_DEHYDR_CYS"/>
    <property type="match status" value="1"/>
</dbReference>
<keyword evidence="6" id="KW-0004">4Fe-4S</keyword>
<dbReference type="Gene3D" id="3.30.70.3270">
    <property type="match status" value="1"/>
</dbReference>
<sequence>MERAGEIVQSVFSGQWDIRQQRKVPEIPKQMKDMQSTEGAGAQPQQHKFQEIPLQSDAGQAGSSGSSGQQGSSGQAGSSGSSGQQRGFSGQAGSSGSSGQQRGFSGQAGSSGSSGQQWGFPGQSKSSGSSGQPGSSGSSGQQRGSLGQAGSSGYSGQAGSSGSSGQQRGSLGQAGSSGSSGQAGSSGSSGQQRGSLGQTGSSGSSGQAGSSGSSGQAGSSGSSGRGSSGQAGSSGSSGRGSSGQAGSSSGQQQKIQDLPSPSQDNKGGELSRMNPYAGLVDCLRATWLTGKTRPMEYRQGQLEALNRFLEERRSDLLHALNQDMRRPHFEGEVAEVAFTRSEVNNALNNLSCWMKDENVSKNLATKLDCAFIRKDPYGVVVIIAPYNYPIHLLLVPLVGAIAAGNCVIVKPAELARHTERLLAEALPCYLDPETFAVVTGGSEEVTKLLENQFDYIFFTGSPRVGKIIMTAAAKHLTPLTLELGGKNPCYVDKCCNFQNAANRIVWGKFFNAGQTCIAPDYVICTIETQERLMPCLRQAIREFYGECPQDSPDFGRLIDDKHFRRLRAFLECGRVAIGGESDECDRYIAPTVLADVKEWEPIMQEEVFGPILPIFTVGDLDEAIHYINRKQRPLVAYAFSCDCKVVNHVLNCTSSGNFCGNDTIIYSTLVSLPFGGIGYSGLGKYHGKFSFDTFTHQRGTLLRCMGLEAINTVRYPPYTEGKLQLLLSLVDIKRKGMCTLLEEIPPLLGELLANERSEKRRLVPVLTPASHRLGAELRSLSRRSPRLRLNMPVLWIMRQASRIGTPVCLSLTRHLSSTTPRASYKYVNLREEPTDMKSITDKAAQTVLWTELIRGLAMTMSYLFREPATINYPFEKGPLSPRFRGEHALRRYPSGEERCIACKLCEAVCPAQAITIEAEPRADGSRRTTRYDIDMTKCIYCGFCQEACPVDAIVEGPNFEFSTETHEELLYNKEKLLNNGDKWEAEIAANIQADYLYR</sequence>
<keyword evidence="9 18" id="KW-0560">Oxidoreductase</keyword>
<gene>
    <name evidence="21" type="ORF">PODLI_1B037949</name>
</gene>
<evidence type="ECO:0000313" key="22">
    <source>
        <dbReference type="Proteomes" id="UP001178461"/>
    </source>
</evidence>
<dbReference type="GO" id="GO:0006081">
    <property type="term" value="P:aldehyde metabolic process"/>
    <property type="evidence" value="ECO:0007669"/>
    <property type="project" value="InterPro"/>
</dbReference>
<accession>A0AA35JQK1</accession>
<feature type="region of interest" description="Disordered" evidence="19">
    <location>
        <begin position="16"/>
        <end position="273"/>
    </location>
</feature>
<dbReference type="HAMAP" id="MF_01351">
    <property type="entry name" value="NDH1_NuoI"/>
    <property type="match status" value="1"/>
</dbReference>
<dbReference type="AlphaFoldDB" id="A0AA35JQK1"/>
<protein>
    <recommendedName>
        <fullName evidence="5">NADH dehydrogenase [ubiquinone] iron-sulfur protein 8, mitochondrial</fullName>
        <ecNumber evidence="4">7.1.1.2</ecNumber>
    </recommendedName>
    <alternativeName>
        <fullName evidence="14">Complex I-23kD</fullName>
    </alternativeName>
    <alternativeName>
        <fullName evidence="15">NADH-ubiquinone oxidoreductase 23 kDa subunit</fullName>
    </alternativeName>
</protein>
<evidence type="ECO:0000256" key="13">
    <source>
        <dbReference type="ARBA" id="ARBA00024313"/>
    </source>
</evidence>
<dbReference type="GO" id="GO:0016020">
    <property type="term" value="C:membrane"/>
    <property type="evidence" value="ECO:0007669"/>
    <property type="project" value="InterPro"/>
</dbReference>
<evidence type="ECO:0000256" key="5">
    <source>
        <dbReference type="ARBA" id="ARBA00013839"/>
    </source>
</evidence>
<dbReference type="InterPro" id="IPR012394">
    <property type="entry name" value="Aldehyde_DH_NAD(P)"/>
</dbReference>
<dbReference type="InterPro" id="IPR016163">
    <property type="entry name" value="Ald_DH_C"/>
</dbReference>
<dbReference type="InterPro" id="IPR029510">
    <property type="entry name" value="Ald_DH_CS_GLU"/>
</dbReference>
<dbReference type="Pfam" id="PF00171">
    <property type="entry name" value="Aldedh"/>
    <property type="match status" value="1"/>
</dbReference>
<dbReference type="NCBIfam" id="NF004539">
    <property type="entry name" value="PRK05888.1-5"/>
    <property type="match status" value="1"/>
</dbReference>
<dbReference type="GO" id="GO:0051539">
    <property type="term" value="F:4 iron, 4 sulfur cluster binding"/>
    <property type="evidence" value="ECO:0007669"/>
    <property type="project" value="UniProtKB-KW"/>
</dbReference>
<dbReference type="PANTHER" id="PTHR43570">
    <property type="entry name" value="ALDEHYDE DEHYDROGENASE"/>
    <property type="match status" value="1"/>
</dbReference>
<dbReference type="GO" id="GO:0004029">
    <property type="term" value="F:aldehyde dehydrogenase (NAD+) activity"/>
    <property type="evidence" value="ECO:0007669"/>
    <property type="project" value="TreeGrafter"/>
</dbReference>
<dbReference type="NCBIfam" id="TIGR01971">
    <property type="entry name" value="NuoI"/>
    <property type="match status" value="1"/>
</dbReference>
<evidence type="ECO:0000256" key="2">
    <source>
        <dbReference type="ARBA" id="ARBA00009986"/>
    </source>
</evidence>
<dbReference type="PANTHER" id="PTHR43570:SF2">
    <property type="entry name" value="ALDEHYDE DEHYDROGENASE FAMILY 3 MEMBER B1"/>
    <property type="match status" value="1"/>
</dbReference>
<dbReference type="FunFam" id="3.40.605.10:FF:000004">
    <property type="entry name" value="Aldehyde dehydrogenase"/>
    <property type="match status" value="1"/>
</dbReference>
<evidence type="ECO:0000256" key="1">
    <source>
        <dbReference type="ARBA" id="ARBA00001966"/>
    </source>
</evidence>
<evidence type="ECO:0000256" key="19">
    <source>
        <dbReference type="SAM" id="MobiDB-lite"/>
    </source>
</evidence>
<dbReference type="InterPro" id="IPR016160">
    <property type="entry name" value="Ald_DH_CS_CYS"/>
</dbReference>
<evidence type="ECO:0000256" key="7">
    <source>
        <dbReference type="ARBA" id="ARBA00022723"/>
    </source>
</evidence>
<dbReference type="PROSITE" id="PS51379">
    <property type="entry name" value="4FE4S_FER_2"/>
    <property type="match status" value="2"/>
</dbReference>
<dbReference type="InterPro" id="IPR016162">
    <property type="entry name" value="Ald_DH_N"/>
</dbReference>
<keyword evidence="7" id="KW-0479">Metal-binding</keyword>
<organism evidence="21 22">
    <name type="scientific">Podarcis lilfordi</name>
    <name type="common">Lilford's wall lizard</name>
    <dbReference type="NCBI Taxonomy" id="74358"/>
    <lineage>
        <taxon>Eukaryota</taxon>
        <taxon>Metazoa</taxon>
        <taxon>Chordata</taxon>
        <taxon>Craniata</taxon>
        <taxon>Vertebrata</taxon>
        <taxon>Euteleostomi</taxon>
        <taxon>Lepidosauria</taxon>
        <taxon>Squamata</taxon>
        <taxon>Bifurcata</taxon>
        <taxon>Unidentata</taxon>
        <taxon>Episquamata</taxon>
        <taxon>Laterata</taxon>
        <taxon>Lacertibaenia</taxon>
        <taxon>Lacertidae</taxon>
        <taxon>Podarcis</taxon>
    </lineage>
</organism>
<dbReference type="InterPro" id="IPR010226">
    <property type="entry name" value="NADH_quinone_OxRdtase_chainI"/>
</dbReference>
<feature type="compositionally biased region" description="Low complexity" evidence="19">
    <location>
        <begin position="58"/>
        <end position="220"/>
    </location>
</feature>
<comment type="cofactor">
    <cofactor evidence="1">
        <name>[4Fe-4S] cluster</name>
        <dbReference type="ChEBI" id="CHEBI:49883"/>
    </cofactor>
</comment>
<dbReference type="InterPro" id="IPR016161">
    <property type="entry name" value="Ald_DH/histidinol_DH"/>
</dbReference>
<evidence type="ECO:0000256" key="16">
    <source>
        <dbReference type="ARBA" id="ARBA00049551"/>
    </source>
</evidence>
<dbReference type="GO" id="GO:0008137">
    <property type="term" value="F:NADH dehydrogenase (ubiquinone) activity"/>
    <property type="evidence" value="ECO:0007669"/>
    <property type="project" value="UniProtKB-EC"/>
</dbReference>
<dbReference type="GO" id="GO:0046872">
    <property type="term" value="F:metal ion binding"/>
    <property type="evidence" value="ECO:0007669"/>
    <property type="project" value="UniProtKB-KW"/>
</dbReference>
<evidence type="ECO:0000256" key="12">
    <source>
        <dbReference type="ARBA" id="ARBA00023027"/>
    </source>
</evidence>
<dbReference type="PROSITE" id="PS00687">
    <property type="entry name" value="ALDEHYDE_DEHYDR_GLU"/>
    <property type="match status" value="1"/>
</dbReference>
<dbReference type="Pfam" id="PF12838">
    <property type="entry name" value="Fer4_7"/>
    <property type="match status" value="1"/>
</dbReference>
<keyword evidence="22" id="KW-1185">Reference proteome</keyword>
<dbReference type="NCBIfam" id="NF004538">
    <property type="entry name" value="PRK05888.1-4"/>
    <property type="match status" value="1"/>
</dbReference>
<dbReference type="GO" id="GO:0016651">
    <property type="term" value="F:oxidoreductase activity, acting on NAD(P)H"/>
    <property type="evidence" value="ECO:0007669"/>
    <property type="project" value="InterPro"/>
</dbReference>
<feature type="domain" description="4Fe-4S ferredoxin-type" evidence="20">
    <location>
        <begin position="890"/>
        <end position="919"/>
    </location>
</feature>
<evidence type="ECO:0000256" key="6">
    <source>
        <dbReference type="ARBA" id="ARBA00022485"/>
    </source>
</evidence>
<evidence type="ECO:0000256" key="3">
    <source>
        <dbReference type="ARBA" id="ARBA00010277"/>
    </source>
</evidence>
<evidence type="ECO:0000256" key="10">
    <source>
        <dbReference type="ARBA" id="ARBA00023004"/>
    </source>
</evidence>
<dbReference type="Proteomes" id="UP001178461">
    <property type="component" value="Chromosome 1"/>
</dbReference>
<dbReference type="InterPro" id="IPR017900">
    <property type="entry name" value="4Fe4S_Fe_S_CS"/>
</dbReference>
<dbReference type="InterPro" id="IPR017896">
    <property type="entry name" value="4Fe4S_Fe-S-bd"/>
</dbReference>
<reference evidence="21" key="1">
    <citation type="submission" date="2022-12" db="EMBL/GenBank/DDBJ databases">
        <authorList>
            <person name="Alioto T."/>
            <person name="Alioto T."/>
            <person name="Gomez Garrido J."/>
        </authorList>
    </citation>
    <scope>NUCLEOTIDE SEQUENCE</scope>
</reference>
<name>A0AA35JQK1_9SAUR</name>
<evidence type="ECO:0000256" key="8">
    <source>
        <dbReference type="ARBA" id="ARBA00022967"/>
    </source>
</evidence>
<evidence type="ECO:0000256" key="15">
    <source>
        <dbReference type="ARBA" id="ARBA00031551"/>
    </source>
</evidence>
<evidence type="ECO:0000256" key="11">
    <source>
        <dbReference type="ARBA" id="ARBA00023014"/>
    </source>
</evidence>
<dbReference type="Gene3D" id="3.40.309.10">
    <property type="entry name" value="Aldehyde Dehydrogenase, Chain A, domain 2"/>
    <property type="match status" value="1"/>
</dbReference>
<keyword evidence="8" id="KW-1278">Translocase</keyword>
<evidence type="ECO:0000256" key="9">
    <source>
        <dbReference type="ARBA" id="ARBA00023002"/>
    </source>
</evidence>
<keyword evidence="12" id="KW-0520">NAD</keyword>
<keyword evidence="11" id="KW-0411">Iron-sulfur</keyword>
<evidence type="ECO:0000256" key="17">
    <source>
        <dbReference type="PROSITE-ProRule" id="PRU10007"/>
    </source>
</evidence>
<dbReference type="FunFam" id="3.30.70.3270:FF:000001">
    <property type="entry name" value="NADH-quinone oxidoreductase subunit I 1"/>
    <property type="match status" value="1"/>
</dbReference>
<evidence type="ECO:0000256" key="18">
    <source>
        <dbReference type="RuleBase" id="RU003345"/>
    </source>
</evidence>
<evidence type="ECO:0000256" key="4">
    <source>
        <dbReference type="ARBA" id="ARBA00012944"/>
    </source>
</evidence>
<keyword evidence="10" id="KW-0408">Iron</keyword>
<evidence type="ECO:0000256" key="14">
    <source>
        <dbReference type="ARBA" id="ARBA00030483"/>
    </source>
</evidence>
<dbReference type="InterPro" id="IPR015590">
    <property type="entry name" value="Aldehyde_DH_dom"/>
</dbReference>
<comment type="catalytic activity">
    <reaction evidence="16">
        <text>a ubiquinone + NADH + 5 H(+)(in) = a ubiquinol + NAD(+) + 4 H(+)(out)</text>
        <dbReference type="Rhea" id="RHEA:29091"/>
        <dbReference type="Rhea" id="RHEA-COMP:9565"/>
        <dbReference type="Rhea" id="RHEA-COMP:9566"/>
        <dbReference type="ChEBI" id="CHEBI:15378"/>
        <dbReference type="ChEBI" id="CHEBI:16389"/>
        <dbReference type="ChEBI" id="CHEBI:17976"/>
        <dbReference type="ChEBI" id="CHEBI:57540"/>
        <dbReference type="ChEBI" id="CHEBI:57945"/>
        <dbReference type="EC" id="7.1.1.2"/>
    </reaction>
</comment>
<dbReference type="SUPFAM" id="SSF53720">
    <property type="entry name" value="ALDH-like"/>
    <property type="match status" value="1"/>
</dbReference>
<dbReference type="GO" id="GO:0004028">
    <property type="term" value="F:3-chloroallyl aldehyde dehydrogenase activity"/>
    <property type="evidence" value="ECO:0007669"/>
    <property type="project" value="TreeGrafter"/>
</dbReference>
<comment type="function">
    <text evidence="13">Core subunit of the mitochondrial membrane respiratory chain NADH dehydrogenase (Complex I) which catalyzes electron transfer from NADH through the respiratory chain, using ubiquinone as an electron acceptor. Essential for the catalytic activity and assembly of complex I.</text>
</comment>
<feature type="compositionally biased region" description="Polar residues" evidence="19">
    <location>
        <begin position="33"/>
        <end position="47"/>
    </location>
</feature>
<feature type="compositionally biased region" description="Low complexity" evidence="19">
    <location>
        <begin position="244"/>
        <end position="253"/>
    </location>
</feature>
<dbReference type="EMBL" id="OX395126">
    <property type="protein sequence ID" value="CAI5762888.1"/>
    <property type="molecule type" value="Genomic_DNA"/>
</dbReference>
<feature type="domain" description="4Fe-4S ferredoxin-type" evidence="20">
    <location>
        <begin position="929"/>
        <end position="958"/>
    </location>
</feature>
<feature type="active site" evidence="17">
    <location>
        <position position="482"/>
    </location>
</feature>
<dbReference type="Gene3D" id="3.40.605.10">
    <property type="entry name" value="Aldehyde Dehydrogenase, Chain A, domain 1"/>
    <property type="match status" value="1"/>
</dbReference>
<comment type="similarity">
    <text evidence="2 18">Belongs to the aldehyde dehydrogenase family.</text>
</comment>
<dbReference type="FunFam" id="3.40.309.10:FF:000003">
    <property type="entry name" value="Aldehyde dehydrogenase"/>
    <property type="match status" value="1"/>
</dbReference>
<dbReference type="GO" id="GO:0005739">
    <property type="term" value="C:mitochondrion"/>
    <property type="evidence" value="ECO:0007669"/>
    <property type="project" value="UniProtKB-ARBA"/>
</dbReference>
<dbReference type="SUPFAM" id="SSF54862">
    <property type="entry name" value="4Fe-4S ferredoxins"/>
    <property type="match status" value="1"/>
</dbReference>
<evidence type="ECO:0000313" key="21">
    <source>
        <dbReference type="EMBL" id="CAI5762888.1"/>
    </source>
</evidence>
<dbReference type="EC" id="7.1.1.2" evidence="4"/>
<comment type="similarity">
    <text evidence="3">Belongs to the complex I 23 kDa subunit family.</text>
</comment>
<feature type="compositionally biased region" description="Basic and acidic residues" evidence="19">
    <location>
        <begin position="19"/>
        <end position="32"/>
    </location>
</feature>
<dbReference type="PROSITE" id="PS00198">
    <property type="entry name" value="4FE4S_FER_1"/>
    <property type="match status" value="2"/>
</dbReference>